<dbReference type="GO" id="GO:0005829">
    <property type="term" value="C:cytosol"/>
    <property type="evidence" value="ECO:0007669"/>
    <property type="project" value="TreeGrafter"/>
</dbReference>
<dbReference type="InterPro" id="IPR036388">
    <property type="entry name" value="WH-like_DNA-bd_sf"/>
</dbReference>
<comment type="caution">
    <text evidence="1">The sequence shown here is derived from an EMBL/GenBank/DDBJ whole genome shotgun (WGS) entry which is preliminary data.</text>
</comment>
<dbReference type="GO" id="GO:0003700">
    <property type="term" value="F:DNA-binding transcription factor activity"/>
    <property type="evidence" value="ECO:0007669"/>
    <property type="project" value="TreeGrafter"/>
</dbReference>
<sequence>MKINRSTEQAVFVVMMMALQKGHTPLPSATMSTILGVSDSYLKKVLRMLVEAELITAIPGREGGYSLRRSVETLSLGDVMGAMESVEPPAGASTLAERLFDSSEHMEHSLALFYRTFDRAAEAFNDALSSLPLTDLLEEEAYAEGTVDWAEHPLILERNKP</sequence>
<evidence type="ECO:0000313" key="2">
    <source>
        <dbReference type="Proteomes" id="UP000050517"/>
    </source>
</evidence>
<accession>A0A0Q0YE43</accession>
<dbReference type="InterPro" id="IPR036390">
    <property type="entry name" value="WH_DNA-bd_sf"/>
</dbReference>
<dbReference type="SUPFAM" id="SSF46785">
    <property type="entry name" value="Winged helix' DNA-binding domain"/>
    <property type="match status" value="1"/>
</dbReference>
<organism evidence="1 2">
    <name type="scientific">Corynebacterium oculi</name>
    <dbReference type="NCBI Taxonomy" id="1544416"/>
    <lineage>
        <taxon>Bacteria</taxon>
        <taxon>Bacillati</taxon>
        <taxon>Actinomycetota</taxon>
        <taxon>Actinomycetes</taxon>
        <taxon>Mycobacteriales</taxon>
        <taxon>Corynebacteriaceae</taxon>
        <taxon>Corynebacterium</taxon>
    </lineage>
</organism>
<dbReference type="PANTHER" id="PTHR33221:SF9">
    <property type="entry name" value="RRF2 FAMILY PROTEIN"/>
    <property type="match status" value="1"/>
</dbReference>
<dbReference type="InterPro" id="IPR000944">
    <property type="entry name" value="Tscrpt_reg_Rrf2"/>
</dbReference>
<protein>
    <submittedName>
        <fullName evidence="1">HTH-type transcriptional regulator IscR</fullName>
    </submittedName>
</protein>
<dbReference type="AlphaFoldDB" id="A0A0Q0YE43"/>
<dbReference type="EMBL" id="LKST01000002">
    <property type="protein sequence ID" value="KQB84615.1"/>
    <property type="molecule type" value="Genomic_DNA"/>
</dbReference>
<dbReference type="Pfam" id="PF02082">
    <property type="entry name" value="Rrf2"/>
    <property type="match status" value="1"/>
</dbReference>
<keyword evidence="2" id="KW-1185">Reference proteome</keyword>
<dbReference type="PROSITE" id="PS51197">
    <property type="entry name" value="HTH_RRF2_2"/>
    <property type="match status" value="1"/>
</dbReference>
<dbReference type="RefSeq" id="WP_055122522.1">
    <property type="nucleotide sequence ID" value="NZ_LKST01000002.1"/>
</dbReference>
<proteinExistence type="predicted"/>
<dbReference type="PATRIC" id="fig|1544416.3.peg.1428"/>
<dbReference type="Gene3D" id="1.10.10.10">
    <property type="entry name" value="Winged helix-like DNA-binding domain superfamily/Winged helix DNA-binding domain"/>
    <property type="match status" value="1"/>
</dbReference>
<name>A0A0Q0YE43_9CORY</name>
<reference evidence="1 2" key="1">
    <citation type="submission" date="2015-10" db="EMBL/GenBank/DDBJ databases">
        <title>Corynebacteirum lowii and Corynebacterium oculi species nova, derived from human clinical disease and and emended description of Corynebacterium mastiditis.</title>
        <authorList>
            <person name="Bernard K."/>
            <person name="Pacheco A.L."/>
            <person name="Mcdougall C."/>
            <person name="Burtx T."/>
            <person name="Weibe D."/>
            <person name="Tyler S."/>
            <person name="Olson A.B."/>
            <person name="Cnockaert M."/>
            <person name="Eguchi H."/>
            <person name="Kuwahara T."/>
            <person name="Nakayama-Imaohji H."/>
            <person name="Boudewijins M."/>
            <person name="Van Hoecke F."/>
            <person name="Bernier A.-M."/>
            <person name="Vandamme P."/>
        </authorList>
    </citation>
    <scope>NUCLEOTIDE SEQUENCE [LARGE SCALE GENOMIC DNA]</scope>
    <source>
        <strain evidence="1 2">NML 130210</strain>
    </source>
</reference>
<gene>
    <name evidence="1" type="primary">iscR</name>
    <name evidence="1" type="ORF">Cocul_01423</name>
</gene>
<dbReference type="STRING" id="1544416.Cocul_01423"/>
<dbReference type="Proteomes" id="UP000050517">
    <property type="component" value="Unassembled WGS sequence"/>
</dbReference>
<evidence type="ECO:0000313" key="1">
    <source>
        <dbReference type="EMBL" id="KQB84615.1"/>
    </source>
</evidence>
<dbReference type="OrthoDB" id="9795923at2"/>
<dbReference type="PANTHER" id="PTHR33221">
    <property type="entry name" value="WINGED HELIX-TURN-HELIX TRANSCRIPTIONAL REGULATOR, RRF2 FAMILY"/>
    <property type="match status" value="1"/>
</dbReference>